<evidence type="ECO:0000313" key="2">
    <source>
        <dbReference type="Proteomes" id="UP000244193"/>
    </source>
</evidence>
<dbReference type="PROSITE" id="PS51257">
    <property type="entry name" value="PROKAR_LIPOPROTEIN"/>
    <property type="match status" value="1"/>
</dbReference>
<dbReference type="OrthoDB" id="4301792at2"/>
<organism evidence="1 2">
    <name type="scientific">Flavobacterium magnum</name>
    <dbReference type="NCBI Taxonomy" id="2162713"/>
    <lineage>
        <taxon>Bacteria</taxon>
        <taxon>Pseudomonadati</taxon>
        <taxon>Bacteroidota</taxon>
        <taxon>Flavobacteriia</taxon>
        <taxon>Flavobacteriales</taxon>
        <taxon>Flavobacteriaceae</taxon>
        <taxon>Flavobacterium</taxon>
    </lineage>
</organism>
<evidence type="ECO:0000313" key="1">
    <source>
        <dbReference type="EMBL" id="AWA31133.1"/>
    </source>
</evidence>
<dbReference type="Proteomes" id="UP000244193">
    <property type="component" value="Chromosome"/>
</dbReference>
<proteinExistence type="predicted"/>
<dbReference type="EMBL" id="CP028811">
    <property type="protein sequence ID" value="AWA31133.1"/>
    <property type="molecule type" value="Genomic_DNA"/>
</dbReference>
<keyword evidence="2" id="KW-1185">Reference proteome</keyword>
<accession>A0A2S0RHA9</accession>
<dbReference type="RefSeq" id="WP_108372828.1">
    <property type="nucleotide sequence ID" value="NZ_CP028811.1"/>
</dbReference>
<name>A0A2S0RHA9_9FLAO</name>
<dbReference type="KEGG" id="fmg:HYN48_14105"/>
<sequence length="155" mass="17916">MNKLPFIILLLIFIASCKEKVPKTVEFDLLPMKVPADTTNGKQFITIIPFNAIHKISLTKTELKILNEKLNKSVMIYNKIHTKKIDLKNYNRQYFPYINAKGEKQVEINCFCQFFDNDNWKSKRVDVSDGGESYFNLNVNLDDNSFSDLSVNGRA</sequence>
<evidence type="ECO:0008006" key="3">
    <source>
        <dbReference type="Google" id="ProtNLM"/>
    </source>
</evidence>
<reference evidence="1 2" key="1">
    <citation type="submission" date="2018-04" db="EMBL/GenBank/DDBJ databases">
        <title>Genome sequencing of Flavobacterium sp. HYN0048.</title>
        <authorList>
            <person name="Yi H."/>
            <person name="Baek C."/>
        </authorList>
    </citation>
    <scope>NUCLEOTIDE SEQUENCE [LARGE SCALE GENOMIC DNA]</scope>
    <source>
        <strain evidence="1 2">HYN0048</strain>
    </source>
</reference>
<protein>
    <recommendedName>
        <fullName evidence="3">Lipoprotein</fullName>
    </recommendedName>
</protein>
<dbReference type="AlphaFoldDB" id="A0A2S0RHA9"/>
<gene>
    <name evidence="1" type="ORF">HYN48_14105</name>
</gene>